<dbReference type="GO" id="GO:0046910">
    <property type="term" value="F:pectinesterase inhibitor activity"/>
    <property type="evidence" value="ECO:0007669"/>
    <property type="project" value="UniProtKB-ARBA"/>
</dbReference>
<dbReference type="Pfam" id="PF04043">
    <property type="entry name" value="PMEI"/>
    <property type="match status" value="1"/>
</dbReference>
<dbReference type="InterPro" id="IPR051955">
    <property type="entry name" value="PME_Inhibitor"/>
</dbReference>
<feature type="signal peptide" evidence="2">
    <location>
        <begin position="1"/>
        <end position="26"/>
    </location>
</feature>
<dbReference type="Gene3D" id="1.20.140.40">
    <property type="entry name" value="Invertase/pectin methylesterase inhibitor family protein"/>
    <property type="match status" value="1"/>
</dbReference>
<comment type="caution">
    <text evidence="4">The sequence shown here is derived from an EMBL/GenBank/DDBJ whole genome shotgun (WGS) entry which is preliminary data.</text>
</comment>
<evidence type="ECO:0000313" key="5">
    <source>
        <dbReference type="Proteomes" id="UP001642360"/>
    </source>
</evidence>
<dbReference type="InterPro" id="IPR006501">
    <property type="entry name" value="Pectinesterase_inhib_dom"/>
</dbReference>
<proteinExistence type="predicted"/>
<organism evidence="4 5">
    <name type="scientific">Ilex paraguariensis</name>
    <name type="common">yerba mate</name>
    <dbReference type="NCBI Taxonomy" id="185542"/>
    <lineage>
        <taxon>Eukaryota</taxon>
        <taxon>Viridiplantae</taxon>
        <taxon>Streptophyta</taxon>
        <taxon>Embryophyta</taxon>
        <taxon>Tracheophyta</taxon>
        <taxon>Spermatophyta</taxon>
        <taxon>Magnoliopsida</taxon>
        <taxon>eudicotyledons</taxon>
        <taxon>Gunneridae</taxon>
        <taxon>Pentapetalae</taxon>
        <taxon>asterids</taxon>
        <taxon>campanulids</taxon>
        <taxon>Aquifoliales</taxon>
        <taxon>Aquifoliaceae</taxon>
        <taxon>Ilex</taxon>
    </lineage>
</organism>
<dbReference type="InterPro" id="IPR035513">
    <property type="entry name" value="Invertase/methylesterase_inhib"/>
</dbReference>
<dbReference type="AlphaFoldDB" id="A0ABC8TXS5"/>
<evidence type="ECO:0000256" key="1">
    <source>
        <dbReference type="ARBA" id="ARBA00022729"/>
    </source>
</evidence>
<protein>
    <recommendedName>
        <fullName evidence="3">Pectinesterase inhibitor domain-containing protein</fullName>
    </recommendedName>
</protein>
<feature type="domain" description="Pectinesterase inhibitor" evidence="3">
    <location>
        <begin position="35"/>
        <end position="194"/>
    </location>
</feature>
<dbReference type="Proteomes" id="UP001642360">
    <property type="component" value="Unassembled WGS sequence"/>
</dbReference>
<sequence>MAKLVLYLPKLGLCFTLLGLYMDGIAESTVSSNPSGIDFIRASCRATLYPALCVQCLSSYANTIQQSQRQLAQAALSVSLARAQSTSAFVSRIAKTTGLNPRVYQAVQDCIDNMAYSVDQLNQSVQELGYMGRGNGQDFMWHASNVQTWVSAALTDENTCVNGFADNAMDGNVKAAIKSRVISVAQVTSNALALVNRFATRHRAGAAHNIP</sequence>
<feature type="chain" id="PRO_5044758138" description="Pectinesterase inhibitor domain-containing protein" evidence="2">
    <location>
        <begin position="27"/>
        <end position="211"/>
    </location>
</feature>
<reference evidence="4 5" key="1">
    <citation type="submission" date="2024-02" db="EMBL/GenBank/DDBJ databases">
        <authorList>
            <person name="Vignale AGUSTIN F."/>
            <person name="Sosa J E."/>
            <person name="Modenutti C."/>
        </authorList>
    </citation>
    <scope>NUCLEOTIDE SEQUENCE [LARGE SCALE GENOMIC DNA]</scope>
</reference>
<keyword evidence="1 2" id="KW-0732">Signal</keyword>
<accession>A0ABC8TXS5</accession>
<gene>
    <name evidence="4" type="ORF">ILEXP_LOCUS43746</name>
</gene>
<keyword evidence="5" id="KW-1185">Reference proteome</keyword>
<dbReference type="PANTHER" id="PTHR31080">
    <property type="entry name" value="PECTINESTERASE INHIBITOR-LIKE"/>
    <property type="match status" value="1"/>
</dbReference>
<dbReference type="CDD" id="cd15798">
    <property type="entry name" value="PMEI-like_3"/>
    <property type="match status" value="1"/>
</dbReference>
<evidence type="ECO:0000256" key="2">
    <source>
        <dbReference type="SAM" id="SignalP"/>
    </source>
</evidence>
<dbReference type="EMBL" id="CAUOFW020006273">
    <property type="protein sequence ID" value="CAK9174011.1"/>
    <property type="molecule type" value="Genomic_DNA"/>
</dbReference>
<dbReference type="FunFam" id="1.20.140.40:FF:000005">
    <property type="entry name" value="Pectin methylesterase inhibitor 1"/>
    <property type="match status" value="1"/>
</dbReference>
<dbReference type="SUPFAM" id="SSF101148">
    <property type="entry name" value="Plant invertase/pectin methylesterase inhibitor"/>
    <property type="match status" value="1"/>
</dbReference>
<name>A0ABC8TXS5_9AQUA</name>
<dbReference type="SMART" id="SM00856">
    <property type="entry name" value="PMEI"/>
    <property type="match status" value="1"/>
</dbReference>
<evidence type="ECO:0000313" key="4">
    <source>
        <dbReference type="EMBL" id="CAK9174011.1"/>
    </source>
</evidence>
<dbReference type="NCBIfam" id="TIGR01614">
    <property type="entry name" value="PME_inhib"/>
    <property type="match status" value="1"/>
</dbReference>
<evidence type="ECO:0000259" key="3">
    <source>
        <dbReference type="SMART" id="SM00856"/>
    </source>
</evidence>
<dbReference type="PANTHER" id="PTHR31080:SF207">
    <property type="entry name" value="PECTINESTERASE INHIBITOR 9"/>
    <property type="match status" value="1"/>
</dbReference>